<comment type="caution">
    <text evidence="2">The sequence shown here is derived from an EMBL/GenBank/DDBJ whole genome shotgun (WGS) entry which is preliminary data.</text>
</comment>
<evidence type="ECO:0000313" key="2">
    <source>
        <dbReference type="EMBL" id="MBB4860342.1"/>
    </source>
</evidence>
<protein>
    <submittedName>
        <fullName evidence="2">Uncharacterized protein</fullName>
    </submittedName>
</protein>
<evidence type="ECO:0000256" key="1">
    <source>
        <dbReference type="SAM" id="MobiDB-lite"/>
    </source>
</evidence>
<dbReference type="AlphaFoldDB" id="A0A7W7KCM0"/>
<feature type="region of interest" description="Disordered" evidence="1">
    <location>
        <begin position="54"/>
        <end position="78"/>
    </location>
</feature>
<name>A0A7W7KCM0_9SPHN</name>
<dbReference type="RefSeq" id="WP_184248957.1">
    <property type="nucleotide sequence ID" value="NZ_JACHLR010000020.1"/>
</dbReference>
<keyword evidence="3" id="KW-1185">Reference proteome</keyword>
<evidence type="ECO:0000313" key="3">
    <source>
        <dbReference type="Proteomes" id="UP000555448"/>
    </source>
</evidence>
<reference evidence="2 3" key="1">
    <citation type="submission" date="2020-08" db="EMBL/GenBank/DDBJ databases">
        <title>Functional genomics of gut bacteria from endangered species of beetles.</title>
        <authorList>
            <person name="Carlos-Shanley C."/>
        </authorList>
    </citation>
    <scope>NUCLEOTIDE SEQUENCE [LARGE SCALE GENOMIC DNA]</scope>
    <source>
        <strain evidence="2 3">S00245</strain>
    </source>
</reference>
<feature type="compositionally biased region" description="Basic and acidic residues" evidence="1">
    <location>
        <begin position="54"/>
        <end position="64"/>
    </location>
</feature>
<dbReference type="Proteomes" id="UP000555448">
    <property type="component" value="Unassembled WGS sequence"/>
</dbReference>
<organism evidence="2 3">
    <name type="scientific">Novosphingobium chloroacetimidivorans</name>
    <dbReference type="NCBI Taxonomy" id="1428314"/>
    <lineage>
        <taxon>Bacteria</taxon>
        <taxon>Pseudomonadati</taxon>
        <taxon>Pseudomonadota</taxon>
        <taxon>Alphaproteobacteria</taxon>
        <taxon>Sphingomonadales</taxon>
        <taxon>Sphingomonadaceae</taxon>
        <taxon>Novosphingobium</taxon>
    </lineage>
</organism>
<dbReference type="EMBL" id="JACHLR010000020">
    <property type="protein sequence ID" value="MBB4860342.1"/>
    <property type="molecule type" value="Genomic_DNA"/>
</dbReference>
<sequence>MHLARKAGVVGMNVEPHRPVAIARGSAAQHEGEPVLALAQRQQPARAALELHVGDEAGIERGKPADVGGRAQRGAEPG</sequence>
<accession>A0A7W7KCM0</accession>
<gene>
    <name evidence="2" type="ORF">HNO88_003685</name>
</gene>
<proteinExistence type="predicted"/>